<dbReference type="CDD" id="cd18804">
    <property type="entry name" value="SF2_C_priA"/>
    <property type="match status" value="1"/>
</dbReference>
<proteinExistence type="inferred from homology"/>
<dbReference type="GO" id="GO:1990077">
    <property type="term" value="C:primosome complex"/>
    <property type="evidence" value="ECO:0007669"/>
    <property type="project" value="UniProtKB-UniRule"/>
</dbReference>
<keyword evidence="2 12" id="KW-0235">DNA replication</keyword>
<dbReference type="PANTHER" id="PTHR30580">
    <property type="entry name" value="PRIMOSOMAL PROTEIN N"/>
    <property type="match status" value="1"/>
</dbReference>
<comment type="function">
    <text evidence="12">Initiates the restart of stalled replication forks, which reloads the replicative helicase on sites other than the origin of replication. Recognizes and binds to abandoned replication forks and remodels them to uncover a helicase loading site. Promotes assembly of the primosome at these replication forks.</text>
</comment>
<dbReference type="InterPro" id="IPR011545">
    <property type="entry name" value="DEAD/DEAH_box_helicase_dom"/>
</dbReference>
<reference evidence="14 15" key="1">
    <citation type="submission" date="2015-07" db="EMBL/GenBank/DDBJ databases">
        <title>Draft genome sequence of the Amantichitinum ursilacus IGB-41, a new chitin-degrading bacterium.</title>
        <authorList>
            <person name="Kirstahler P."/>
            <person name="Guenther M."/>
            <person name="Grumaz C."/>
            <person name="Rupp S."/>
            <person name="Zibek S."/>
            <person name="Sohn K."/>
        </authorList>
    </citation>
    <scope>NUCLEOTIDE SEQUENCE [LARGE SCALE GENOMIC DNA]</scope>
    <source>
        <strain evidence="14 15">IGB-41</strain>
    </source>
</reference>
<comment type="subunit">
    <text evidence="12">Component of the replication restart primosome.</text>
</comment>
<evidence type="ECO:0000256" key="5">
    <source>
        <dbReference type="ARBA" id="ARBA00022801"/>
    </source>
</evidence>
<organism evidence="14 15">
    <name type="scientific">Amantichitinum ursilacus</name>
    <dbReference type="NCBI Taxonomy" id="857265"/>
    <lineage>
        <taxon>Bacteria</taxon>
        <taxon>Pseudomonadati</taxon>
        <taxon>Pseudomonadota</taxon>
        <taxon>Betaproteobacteria</taxon>
        <taxon>Neisseriales</taxon>
        <taxon>Chitinibacteraceae</taxon>
        <taxon>Amantichitinum</taxon>
    </lineage>
</organism>
<comment type="similarity">
    <text evidence="12">Belongs to the helicase family. PriA subfamily.</text>
</comment>
<evidence type="ECO:0000256" key="1">
    <source>
        <dbReference type="ARBA" id="ARBA00022515"/>
    </source>
</evidence>
<dbReference type="InterPro" id="IPR005259">
    <property type="entry name" value="PriA"/>
</dbReference>
<dbReference type="InterPro" id="IPR041222">
    <property type="entry name" value="PriA_3primeBD"/>
</dbReference>
<evidence type="ECO:0000256" key="9">
    <source>
        <dbReference type="ARBA" id="ARBA00023125"/>
    </source>
</evidence>
<keyword evidence="1 12" id="KW-0639">Primosome</keyword>
<feature type="binding site" evidence="12">
    <location>
        <position position="442"/>
    </location>
    <ligand>
        <name>Zn(2+)</name>
        <dbReference type="ChEBI" id="CHEBI:29105"/>
        <label>1</label>
    </ligand>
</feature>
<keyword evidence="8 12" id="KW-0067">ATP-binding</keyword>
<dbReference type="PATRIC" id="fig|857265.3.peg.1445"/>
<dbReference type="SUPFAM" id="SSF52540">
    <property type="entry name" value="P-loop containing nucleoside triphosphate hydrolases"/>
    <property type="match status" value="1"/>
</dbReference>
<accession>A0A0N1JT82</accession>
<gene>
    <name evidence="12 14" type="primary">priA</name>
    <name evidence="14" type="ORF">WG78_07035</name>
</gene>
<feature type="binding site" evidence="12">
    <location>
        <position position="439"/>
    </location>
    <ligand>
        <name>Zn(2+)</name>
        <dbReference type="ChEBI" id="CHEBI:29105"/>
        <label>1</label>
    </ligand>
</feature>
<dbReference type="GO" id="GO:0003677">
    <property type="term" value="F:DNA binding"/>
    <property type="evidence" value="ECO:0007669"/>
    <property type="project" value="UniProtKB-UniRule"/>
</dbReference>
<dbReference type="GO" id="GO:0005524">
    <property type="term" value="F:ATP binding"/>
    <property type="evidence" value="ECO:0007669"/>
    <property type="project" value="UniProtKB-UniRule"/>
</dbReference>
<sequence length="730" mass="80157">MHAAVVSYLQVALDVPLQRTFDYLWAGPAPTVGSRVVVPFGKQTLAGVVVAVSAELDPARGLTVAQLKASQAVLDDMPPLPADILALCKFCSDYYAWPLGQVIAAALPGALRQPQPWQGGQALQFWQALDVTALLGQLSPRAHKQRAVAEALAVPRSIEQVRAVAHDGGRWLKEWIAAGWVVEAVPQADTAPPQASAHPDLTACQASAVARLNAAQGYQPFLLYGVTGSGKTEVYLREIEARLAHGGQVLVLVPEINLTPQLEARFRLRFPHEHIVALHSGLADGERTRNWLLAAQGRARIVLGTRLAVFTPLPHLALIVVDEEHDQSYRQQEGFRYSARDVAVYRARQAQVPIVLGSATPAIESWRNMREGRYTLLTLGQRAVTGAKPPQMTLISTQQQRLFDGLTQTAINTLRDCLDAGQQALVFINRRGYSPVLACHECGWIASCKRCDARLVLHREDRRLRCHHCGWESPPPAQCPDCGNADLQPLGFGTQRLEETLTGLFPDTPPLRIDRDNTRRKGSLDAMLQQVHAGEARLLVGTQMLAKGHDFAGLSLVVVVNADAGLFSTDFRAQERLFAQLLQVAGRAGRAGLPGRVLIQTRYHDDPFYPQLMSGDYAAFADRVLQERKANDLPPYSAWAMLRAESKTLMRAVTYLREAVQLLRTQPGIHAGAPIPALMMRKANQERAQVLVSSSSRPALQSAMRFLMGELLQKKAPGVRWYIDIDPSEA</sequence>
<dbReference type="EMBL" id="LAQT01000004">
    <property type="protein sequence ID" value="KPC53857.1"/>
    <property type="molecule type" value="Genomic_DNA"/>
</dbReference>
<evidence type="ECO:0000313" key="15">
    <source>
        <dbReference type="Proteomes" id="UP000037939"/>
    </source>
</evidence>
<protein>
    <recommendedName>
        <fullName evidence="12">Replication restart protein PriA</fullName>
    </recommendedName>
    <alternativeName>
        <fullName evidence="12">ATP-dependent DNA helicase PriA</fullName>
        <ecNumber evidence="12">5.6.2.4</ecNumber>
    </alternativeName>
    <alternativeName>
        <fullName evidence="12">DNA 3'-5' helicase PriA</fullName>
    </alternativeName>
</protein>
<comment type="caution">
    <text evidence="14">The sequence shown here is derived from an EMBL/GenBank/DDBJ whole genome shotgun (WGS) entry which is preliminary data.</text>
</comment>
<evidence type="ECO:0000256" key="6">
    <source>
        <dbReference type="ARBA" id="ARBA00022806"/>
    </source>
</evidence>
<comment type="catalytic activity">
    <reaction evidence="11 12">
        <text>ATP + H2O = ADP + phosphate + H(+)</text>
        <dbReference type="Rhea" id="RHEA:13065"/>
        <dbReference type="ChEBI" id="CHEBI:15377"/>
        <dbReference type="ChEBI" id="CHEBI:15378"/>
        <dbReference type="ChEBI" id="CHEBI:30616"/>
        <dbReference type="ChEBI" id="CHEBI:43474"/>
        <dbReference type="ChEBI" id="CHEBI:456216"/>
        <dbReference type="EC" id="5.6.2.4"/>
    </reaction>
</comment>
<evidence type="ECO:0000256" key="2">
    <source>
        <dbReference type="ARBA" id="ARBA00022705"/>
    </source>
</evidence>
<dbReference type="Pfam" id="PF00270">
    <property type="entry name" value="DEAD"/>
    <property type="match status" value="1"/>
</dbReference>
<evidence type="ECO:0000256" key="8">
    <source>
        <dbReference type="ARBA" id="ARBA00022840"/>
    </source>
</evidence>
<evidence type="ECO:0000256" key="4">
    <source>
        <dbReference type="ARBA" id="ARBA00022741"/>
    </source>
</evidence>
<dbReference type="InterPro" id="IPR040498">
    <property type="entry name" value="PriA_CRR"/>
</dbReference>
<dbReference type="GO" id="GO:0006310">
    <property type="term" value="P:DNA recombination"/>
    <property type="evidence" value="ECO:0007669"/>
    <property type="project" value="InterPro"/>
</dbReference>
<dbReference type="SMART" id="SM00487">
    <property type="entry name" value="DEXDc"/>
    <property type="match status" value="1"/>
</dbReference>
<dbReference type="GO" id="GO:0008270">
    <property type="term" value="F:zinc ion binding"/>
    <property type="evidence" value="ECO:0007669"/>
    <property type="project" value="UniProtKB-UniRule"/>
</dbReference>
<dbReference type="CDD" id="cd17929">
    <property type="entry name" value="DEXHc_priA"/>
    <property type="match status" value="1"/>
</dbReference>
<dbReference type="FunFam" id="3.40.50.300:FF:000489">
    <property type="entry name" value="Primosome assembly protein PriA"/>
    <property type="match status" value="1"/>
</dbReference>
<feature type="binding site" evidence="12">
    <location>
        <position position="479"/>
    </location>
    <ligand>
        <name>Zn(2+)</name>
        <dbReference type="ChEBI" id="CHEBI:29105"/>
        <label>1</label>
    </ligand>
</feature>
<dbReference type="Pfam" id="PF00271">
    <property type="entry name" value="Helicase_C"/>
    <property type="match status" value="1"/>
</dbReference>
<dbReference type="Proteomes" id="UP000037939">
    <property type="component" value="Unassembled WGS sequence"/>
</dbReference>
<evidence type="ECO:0000256" key="3">
    <source>
        <dbReference type="ARBA" id="ARBA00022723"/>
    </source>
</evidence>
<evidence type="ECO:0000256" key="11">
    <source>
        <dbReference type="ARBA" id="ARBA00048988"/>
    </source>
</evidence>
<keyword evidence="7 12" id="KW-0862">Zinc</keyword>
<feature type="domain" description="Helicase ATP-binding" evidence="13">
    <location>
        <begin position="212"/>
        <end position="379"/>
    </location>
</feature>
<keyword evidence="9 12" id="KW-0238">DNA-binding</keyword>
<evidence type="ECO:0000313" key="14">
    <source>
        <dbReference type="EMBL" id="KPC53857.1"/>
    </source>
</evidence>
<dbReference type="InterPro" id="IPR027417">
    <property type="entry name" value="P-loop_NTPase"/>
</dbReference>
<evidence type="ECO:0000256" key="10">
    <source>
        <dbReference type="ARBA" id="ARBA00023235"/>
    </source>
</evidence>
<evidence type="ECO:0000256" key="12">
    <source>
        <dbReference type="HAMAP-Rule" id="MF_00983"/>
    </source>
</evidence>
<keyword evidence="4 12" id="KW-0547">Nucleotide-binding</keyword>
<feature type="binding site" evidence="12">
    <location>
        <position position="466"/>
    </location>
    <ligand>
        <name>Zn(2+)</name>
        <dbReference type="ChEBI" id="CHEBI:29105"/>
        <label>2</label>
    </ligand>
</feature>
<dbReference type="InterPro" id="IPR041236">
    <property type="entry name" value="PriA_C"/>
</dbReference>
<dbReference type="NCBIfam" id="NF004067">
    <property type="entry name" value="PRK05580.1-4"/>
    <property type="match status" value="1"/>
</dbReference>
<name>A0A0N1JT82_9NEIS</name>
<dbReference type="Pfam" id="PF17764">
    <property type="entry name" value="PriA_3primeBD"/>
    <property type="match status" value="1"/>
</dbReference>
<feature type="binding site" evidence="12">
    <location>
        <position position="482"/>
    </location>
    <ligand>
        <name>Zn(2+)</name>
        <dbReference type="ChEBI" id="CHEBI:29105"/>
        <label>1</label>
    </ligand>
</feature>
<dbReference type="Pfam" id="PF18074">
    <property type="entry name" value="PriA_C"/>
    <property type="match status" value="1"/>
</dbReference>
<dbReference type="GO" id="GO:0043138">
    <property type="term" value="F:3'-5' DNA helicase activity"/>
    <property type="evidence" value="ECO:0007669"/>
    <property type="project" value="UniProtKB-EC"/>
</dbReference>
<keyword evidence="15" id="KW-1185">Reference proteome</keyword>
<dbReference type="PROSITE" id="PS51192">
    <property type="entry name" value="HELICASE_ATP_BIND_1"/>
    <property type="match status" value="1"/>
</dbReference>
<keyword evidence="10 12" id="KW-0413">Isomerase</keyword>
<dbReference type="Gene3D" id="3.40.1440.60">
    <property type="entry name" value="PriA, 3(prime) DNA-binding domain"/>
    <property type="match status" value="1"/>
</dbReference>
<dbReference type="HAMAP" id="MF_00983">
    <property type="entry name" value="PriA"/>
    <property type="match status" value="1"/>
</dbReference>
<feature type="binding site" evidence="12">
    <location>
        <position position="448"/>
    </location>
    <ligand>
        <name>Zn(2+)</name>
        <dbReference type="ChEBI" id="CHEBI:29105"/>
        <label>2</label>
    </ligand>
</feature>
<dbReference type="OrthoDB" id="9759544at2"/>
<dbReference type="GO" id="GO:0006302">
    <property type="term" value="P:double-strand break repair"/>
    <property type="evidence" value="ECO:0007669"/>
    <property type="project" value="InterPro"/>
</dbReference>
<comment type="cofactor">
    <cofactor evidence="12">
        <name>Zn(2+)</name>
        <dbReference type="ChEBI" id="CHEBI:29105"/>
    </cofactor>
    <text evidence="12">Binds 2 zinc ions per subunit.</text>
</comment>
<evidence type="ECO:0000256" key="7">
    <source>
        <dbReference type="ARBA" id="ARBA00022833"/>
    </source>
</evidence>
<dbReference type="Gene3D" id="3.40.50.300">
    <property type="entry name" value="P-loop containing nucleotide triphosphate hydrolases"/>
    <property type="match status" value="2"/>
</dbReference>
<dbReference type="EC" id="5.6.2.4" evidence="12"/>
<dbReference type="InterPro" id="IPR014001">
    <property type="entry name" value="Helicase_ATP-bd"/>
</dbReference>
<dbReference type="GO" id="GO:0006269">
    <property type="term" value="P:DNA replication, synthesis of primer"/>
    <property type="evidence" value="ECO:0007669"/>
    <property type="project" value="UniProtKB-KW"/>
</dbReference>
<keyword evidence="3 12" id="KW-0479">Metal-binding</keyword>
<dbReference type="InterPro" id="IPR001650">
    <property type="entry name" value="Helicase_C-like"/>
</dbReference>
<evidence type="ECO:0000259" key="13">
    <source>
        <dbReference type="PROSITE" id="PS51192"/>
    </source>
</evidence>
<dbReference type="PANTHER" id="PTHR30580:SF0">
    <property type="entry name" value="PRIMOSOMAL PROTEIN N"/>
    <property type="match status" value="1"/>
</dbReference>
<dbReference type="NCBIfam" id="TIGR00595">
    <property type="entry name" value="priA"/>
    <property type="match status" value="1"/>
</dbReference>
<feature type="binding site" evidence="12">
    <location>
        <position position="469"/>
    </location>
    <ligand>
        <name>Zn(2+)</name>
        <dbReference type="ChEBI" id="CHEBI:29105"/>
        <label>2</label>
    </ligand>
</feature>
<keyword evidence="5 12" id="KW-0378">Hydrolase</keyword>
<dbReference type="SMART" id="SM00490">
    <property type="entry name" value="HELICc"/>
    <property type="match status" value="1"/>
</dbReference>
<dbReference type="InterPro" id="IPR042115">
    <property type="entry name" value="PriA_3primeBD_sf"/>
</dbReference>
<keyword evidence="6 12" id="KW-0347">Helicase</keyword>
<dbReference type="STRING" id="857265.WG78_07035"/>
<dbReference type="GO" id="GO:0016887">
    <property type="term" value="F:ATP hydrolysis activity"/>
    <property type="evidence" value="ECO:0007669"/>
    <property type="project" value="RHEA"/>
</dbReference>
<dbReference type="Pfam" id="PF18319">
    <property type="entry name" value="Zn_ribbon_PriA"/>
    <property type="match status" value="1"/>
</dbReference>
<feature type="binding site" evidence="12">
    <location>
        <position position="451"/>
    </location>
    <ligand>
        <name>Zn(2+)</name>
        <dbReference type="ChEBI" id="CHEBI:29105"/>
        <label>2</label>
    </ligand>
</feature>
<dbReference type="AlphaFoldDB" id="A0A0N1JT82"/>
<dbReference type="GO" id="GO:0006270">
    <property type="term" value="P:DNA replication initiation"/>
    <property type="evidence" value="ECO:0007669"/>
    <property type="project" value="TreeGrafter"/>
</dbReference>
<comment type="catalytic activity">
    <reaction evidence="12">
        <text>Couples ATP hydrolysis with the unwinding of duplex DNA by translocating in the 3'-5' direction.</text>
        <dbReference type="EC" id="5.6.2.4"/>
    </reaction>
</comment>